<protein>
    <recommendedName>
        <fullName evidence="1">DUF5666 domain-containing protein</fullName>
    </recommendedName>
</protein>
<dbReference type="RefSeq" id="WP_201822965.1">
    <property type="nucleotide sequence ID" value="NZ_JAERRA010000001.1"/>
</dbReference>
<feature type="domain" description="DUF5666" evidence="1">
    <location>
        <begin position="202"/>
        <end position="260"/>
    </location>
</feature>
<dbReference type="Pfam" id="PF18914">
    <property type="entry name" value="DUF5666"/>
    <property type="match status" value="4"/>
</dbReference>
<dbReference type="EMBL" id="JAERRA010000001">
    <property type="protein sequence ID" value="MBL0718369.1"/>
    <property type="molecule type" value="Genomic_DNA"/>
</dbReference>
<evidence type="ECO:0000313" key="3">
    <source>
        <dbReference type="Proteomes" id="UP000643207"/>
    </source>
</evidence>
<evidence type="ECO:0000259" key="1">
    <source>
        <dbReference type="Pfam" id="PF18914"/>
    </source>
</evidence>
<feature type="domain" description="DUF5666" evidence="1">
    <location>
        <begin position="278"/>
        <end position="335"/>
    </location>
</feature>
<name>A0A9X1BQ33_9BURK</name>
<sequence length="427" mass="44591">MPFHDTTAWHAFRPSTWRRGLLAAAASALLIAACGGGGGSAGLPGSGGTGFASGPISGFGSVIVNGVRYDDRAAELRDEDGQRLSRSGSMGDPLQLGVLVDLEGRVAADGLSGTADRVVLRPEVIGLVDAVDAAAASLRVLGQAVKVKRTTVFTGLGGLADLAAGEVVAVHGLLDDTGAVVATRVERLAPSVAAYTGDFRIRGPLDSLSGSAPTQSFRVSGLRLRTDAGTVVSGNLANGALLSVRLAKSPSEGVYRALRVTVRSPGFAAASLPRAEIEGFITRFDSLMAFEVNGFPVRTDGSTLFEDGTDGVRLGARIEVEGPVVQGVLQARRLEIEKLDDNDEGNDDQEDDASFEFVGTASEVQGDAVSGRFTVQGQRLSYDSRTRFDDGLVPSQLNGQRVEVDAEADGVENGVTRYRATRVERED</sequence>
<proteinExistence type="predicted"/>
<reference evidence="2 3" key="1">
    <citation type="submission" date="2021-01" db="EMBL/GenBank/DDBJ databases">
        <title>Piscinibacter sp. Jin2 Genome sequencing and assembly.</title>
        <authorList>
            <person name="Kim I."/>
        </authorList>
    </citation>
    <scope>NUCLEOTIDE SEQUENCE [LARGE SCALE GENOMIC DNA]</scope>
    <source>
        <strain evidence="2 3">Jin2</strain>
    </source>
</reference>
<evidence type="ECO:0000313" key="2">
    <source>
        <dbReference type="EMBL" id="MBL0718369.1"/>
    </source>
</evidence>
<comment type="caution">
    <text evidence="2">The sequence shown here is derived from an EMBL/GenBank/DDBJ whole genome shotgun (WGS) entry which is preliminary data.</text>
</comment>
<organism evidence="2 3">
    <name type="scientific">Aquariibacter lacus</name>
    <dbReference type="NCBI Taxonomy" id="2801332"/>
    <lineage>
        <taxon>Bacteria</taxon>
        <taxon>Pseudomonadati</taxon>
        <taxon>Pseudomonadota</taxon>
        <taxon>Betaproteobacteria</taxon>
        <taxon>Burkholderiales</taxon>
        <taxon>Sphaerotilaceae</taxon>
        <taxon>Aquariibacter</taxon>
    </lineage>
</organism>
<gene>
    <name evidence="2" type="ORF">JI742_00560</name>
</gene>
<feature type="domain" description="DUF5666" evidence="1">
    <location>
        <begin position="367"/>
        <end position="424"/>
    </location>
</feature>
<feature type="domain" description="DUF5666" evidence="1">
    <location>
        <begin position="126"/>
        <end position="186"/>
    </location>
</feature>
<dbReference type="Proteomes" id="UP000643207">
    <property type="component" value="Unassembled WGS sequence"/>
</dbReference>
<keyword evidence="3" id="KW-1185">Reference proteome</keyword>
<dbReference type="AlphaFoldDB" id="A0A9X1BQ33"/>
<accession>A0A9X1BQ33</accession>
<dbReference type="InterPro" id="IPR043724">
    <property type="entry name" value="DUF5666"/>
</dbReference>